<evidence type="ECO:0000313" key="1">
    <source>
        <dbReference type="EMBL" id="OGG44726.1"/>
    </source>
</evidence>
<sequence>MHSGFRLRTRDALLSNETVVTIRFASGTSAHDGSALELVFQKIQQLTAVGTAGTLQMLSNQLDALLVREAEARDILVRLGHDQWIAMDDERSTERLSQEEATRLLQRYRELRPYDPNPLACGGFGCGG</sequence>
<organism evidence="1 2">
    <name type="scientific">Candidatus Kaiserbacteria bacterium RIFCSPHIGHO2_01_FULL_48_10</name>
    <dbReference type="NCBI Taxonomy" id="1798476"/>
    <lineage>
        <taxon>Bacteria</taxon>
        <taxon>Candidatus Kaiseribacteriota</taxon>
    </lineage>
</organism>
<gene>
    <name evidence="1" type="ORF">A2841_02025</name>
</gene>
<protein>
    <submittedName>
        <fullName evidence="1">Uncharacterized protein</fullName>
    </submittedName>
</protein>
<comment type="caution">
    <text evidence="1">The sequence shown here is derived from an EMBL/GenBank/DDBJ whole genome shotgun (WGS) entry which is preliminary data.</text>
</comment>
<dbReference type="AlphaFoldDB" id="A0A1F6C6F1"/>
<proteinExistence type="predicted"/>
<dbReference type="EMBL" id="MFKP01000003">
    <property type="protein sequence ID" value="OGG44726.1"/>
    <property type="molecule type" value="Genomic_DNA"/>
</dbReference>
<evidence type="ECO:0000313" key="2">
    <source>
        <dbReference type="Proteomes" id="UP000178249"/>
    </source>
</evidence>
<name>A0A1F6C6F1_9BACT</name>
<dbReference type="Proteomes" id="UP000178249">
    <property type="component" value="Unassembled WGS sequence"/>
</dbReference>
<accession>A0A1F6C6F1</accession>
<reference evidence="1 2" key="1">
    <citation type="journal article" date="2016" name="Nat. Commun.">
        <title>Thousands of microbial genomes shed light on interconnected biogeochemical processes in an aquifer system.</title>
        <authorList>
            <person name="Anantharaman K."/>
            <person name="Brown C.T."/>
            <person name="Hug L.A."/>
            <person name="Sharon I."/>
            <person name="Castelle C.J."/>
            <person name="Probst A.J."/>
            <person name="Thomas B.C."/>
            <person name="Singh A."/>
            <person name="Wilkins M.J."/>
            <person name="Karaoz U."/>
            <person name="Brodie E.L."/>
            <person name="Williams K.H."/>
            <person name="Hubbard S.S."/>
            <person name="Banfield J.F."/>
        </authorList>
    </citation>
    <scope>NUCLEOTIDE SEQUENCE [LARGE SCALE GENOMIC DNA]</scope>
</reference>